<dbReference type="Gene3D" id="1.10.10.10">
    <property type="entry name" value="Winged helix-like DNA-binding domain superfamily/Winged helix DNA-binding domain"/>
    <property type="match status" value="2"/>
</dbReference>
<keyword evidence="6 16" id="KW-0378">Hydrolase</keyword>
<dbReference type="Pfam" id="PF00977">
    <property type="entry name" value="His_biosynth"/>
    <property type="match status" value="1"/>
</dbReference>
<dbReference type="FunFam" id="1.10.10.10:FF:000237">
    <property type="entry name" value="DNA-directed RNA polymerase III subunit RPC6"/>
    <property type="match status" value="1"/>
</dbReference>
<comment type="subcellular location">
    <subcellularLocation>
        <location evidence="1">Nucleus</location>
    </subcellularLocation>
</comment>
<accession>A0A9W7XLT8</accession>
<dbReference type="GO" id="GO:0000107">
    <property type="term" value="F:imidazoleglycerol-phosphate synthase activity"/>
    <property type="evidence" value="ECO:0007669"/>
    <property type="project" value="InterPro"/>
</dbReference>
<dbReference type="InterPro" id="IPR007832">
    <property type="entry name" value="RNA_pol_Rpc34"/>
</dbReference>
<dbReference type="InterPro" id="IPR036390">
    <property type="entry name" value="WH_DNA-bd_sf"/>
</dbReference>
<keyword evidence="4" id="KW-0240">DNA-directed RNA polymerase</keyword>
<evidence type="ECO:0000256" key="14">
    <source>
        <dbReference type="RuleBase" id="RU003657"/>
    </source>
</evidence>
<evidence type="ECO:0000256" key="4">
    <source>
        <dbReference type="ARBA" id="ARBA00022478"/>
    </source>
</evidence>
<evidence type="ECO:0000256" key="9">
    <source>
        <dbReference type="ARBA" id="ARBA00023163"/>
    </source>
</evidence>
<comment type="catalytic activity">
    <reaction evidence="12">
        <text>5-[(5-phospho-1-deoxy-D-ribulos-1-ylimino)methylamino]-1-(5-phospho-beta-D-ribosyl)imidazole-4-carboxamide + L-glutamine = D-erythro-1-(imidazol-4-yl)glycerol 3-phosphate + 5-amino-1-(5-phospho-beta-D-ribosyl)imidazole-4-carboxamide + L-glutamate + H(+)</text>
        <dbReference type="Rhea" id="RHEA:24793"/>
        <dbReference type="ChEBI" id="CHEBI:15378"/>
        <dbReference type="ChEBI" id="CHEBI:29985"/>
        <dbReference type="ChEBI" id="CHEBI:58278"/>
        <dbReference type="ChEBI" id="CHEBI:58359"/>
        <dbReference type="ChEBI" id="CHEBI:58475"/>
        <dbReference type="ChEBI" id="CHEBI:58525"/>
        <dbReference type="EC" id="4.3.2.10"/>
    </reaction>
</comment>
<dbReference type="Proteomes" id="UP001145021">
    <property type="component" value="Unassembled WGS sequence"/>
</dbReference>
<keyword evidence="10" id="KW-0456">Lyase</keyword>
<evidence type="ECO:0000256" key="5">
    <source>
        <dbReference type="ARBA" id="ARBA00022605"/>
    </source>
</evidence>
<evidence type="ECO:0000259" key="15">
    <source>
        <dbReference type="Pfam" id="PF00117"/>
    </source>
</evidence>
<name>A0A9W7XLT8_9FUNG</name>
<keyword evidence="17" id="KW-1185">Reference proteome</keyword>
<dbReference type="NCBIfam" id="TIGR00735">
    <property type="entry name" value="hisF"/>
    <property type="match status" value="1"/>
</dbReference>
<comment type="similarity">
    <text evidence="14">Belongs to the HisA/HisF family.</text>
</comment>
<dbReference type="InterPro" id="IPR036388">
    <property type="entry name" value="WH-like_DNA-bd_sf"/>
</dbReference>
<dbReference type="InterPro" id="IPR029062">
    <property type="entry name" value="Class_I_gatase-like"/>
</dbReference>
<dbReference type="InterPro" id="IPR050064">
    <property type="entry name" value="IGPS_HisA/HisF"/>
</dbReference>
<keyword evidence="5 14" id="KW-0028">Amino-acid biosynthesis</keyword>
<evidence type="ECO:0000256" key="3">
    <source>
        <dbReference type="ARBA" id="ARBA00011038"/>
    </source>
</evidence>
<reference evidence="16" key="1">
    <citation type="submission" date="2022-07" db="EMBL/GenBank/DDBJ databases">
        <title>Phylogenomic reconstructions and comparative analyses of Kickxellomycotina fungi.</title>
        <authorList>
            <person name="Reynolds N.K."/>
            <person name="Stajich J.E."/>
            <person name="Barry K."/>
            <person name="Grigoriev I.V."/>
            <person name="Crous P."/>
            <person name="Smith M.E."/>
        </authorList>
    </citation>
    <scope>NUCLEOTIDE SEQUENCE</scope>
    <source>
        <strain evidence="16">NBRC 105413</strain>
    </source>
</reference>
<dbReference type="EMBL" id="JANBOH010000085">
    <property type="protein sequence ID" value="KAJ1645879.1"/>
    <property type="molecule type" value="Genomic_DNA"/>
</dbReference>
<evidence type="ECO:0000256" key="10">
    <source>
        <dbReference type="ARBA" id="ARBA00023239"/>
    </source>
</evidence>
<dbReference type="SUPFAM" id="SSF51366">
    <property type="entry name" value="Ribulose-phoshate binding barrel"/>
    <property type="match status" value="1"/>
</dbReference>
<evidence type="ECO:0000256" key="6">
    <source>
        <dbReference type="ARBA" id="ARBA00022801"/>
    </source>
</evidence>
<keyword evidence="7" id="KW-0315">Glutamine amidotransferase</keyword>
<comment type="pathway">
    <text evidence="2">Amino-acid biosynthesis; L-histidine biosynthesis; L-histidine from 5-phospho-alpha-D-ribose 1-diphosphate: step 5/9.</text>
</comment>
<comment type="similarity">
    <text evidence="3">Belongs to the eukaryotic RPC34/RPC39 RNA polymerase subunit family.</text>
</comment>
<keyword evidence="9" id="KW-0804">Transcription</keyword>
<dbReference type="Gene3D" id="3.40.50.880">
    <property type="match status" value="1"/>
</dbReference>
<dbReference type="PANTHER" id="PTHR21235">
    <property type="entry name" value="IMIDAZOLE GLYCEROL PHOSPHATE SYNTHASE SUBUNIT HISF/H IGP SYNTHASE SUBUNIT HISF/H"/>
    <property type="match status" value="1"/>
</dbReference>
<keyword evidence="11" id="KW-0539">Nucleus</keyword>
<dbReference type="GO" id="GO:0000105">
    <property type="term" value="P:L-histidine biosynthetic process"/>
    <property type="evidence" value="ECO:0007669"/>
    <property type="project" value="UniProtKB-KW"/>
</dbReference>
<dbReference type="GO" id="GO:0006383">
    <property type="term" value="P:transcription by RNA polymerase III"/>
    <property type="evidence" value="ECO:0007669"/>
    <property type="project" value="InterPro"/>
</dbReference>
<dbReference type="NCBIfam" id="TIGR01855">
    <property type="entry name" value="IMP_synth_hisH"/>
    <property type="match status" value="1"/>
</dbReference>
<comment type="catalytic activity">
    <reaction evidence="13">
        <text>L-glutamine + H2O = L-glutamate + NH4(+)</text>
        <dbReference type="Rhea" id="RHEA:15889"/>
        <dbReference type="ChEBI" id="CHEBI:15377"/>
        <dbReference type="ChEBI" id="CHEBI:28938"/>
        <dbReference type="ChEBI" id="CHEBI:29985"/>
        <dbReference type="ChEBI" id="CHEBI:58359"/>
        <dbReference type="EC" id="3.5.1.2"/>
    </reaction>
</comment>
<dbReference type="Pfam" id="PF00117">
    <property type="entry name" value="GATase"/>
    <property type="match status" value="1"/>
</dbReference>
<dbReference type="GO" id="GO:0016829">
    <property type="term" value="F:lyase activity"/>
    <property type="evidence" value="ECO:0007669"/>
    <property type="project" value="UniProtKB-KW"/>
</dbReference>
<evidence type="ECO:0000256" key="1">
    <source>
        <dbReference type="ARBA" id="ARBA00004123"/>
    </source>
</evidence>
<dbReference type="InterPro" id="IPR011060">
    <property type="entry name" value="RibuloseP-bd_barrel"/>
</dbReference>
<feature type="domain" description="Glutamine amidotransferase" evidence="15">
    <location>
        <begin position="12"/>
        <end position="212"/>
    </location>
</feature>
<dbReference type="FunFam" id="1.10.10.10:FF:000116">
    <property type="entry name" value="DNA-directed RNA polymerase III subunit RPC6"/>
    <property type="match status" value="1"/>
</dbReference>
<sequence>MAVSSHKQKLYLLDYGAGNVRSLVNAVERLGYHIEFIQTSADFGKADKIIFPGVGAFGYAIQALRKKGFMESLRSYIASGRPLMGICVGMQVLFEGSKESPEDSGLGIFEGHVALFNSGSKTVPHIGWNAAQVVHADDSQPAPDVADGERFYFVHSYAVPYTGEGSQSQFVHTATRYSDETFISSVWKDNVFATQFHPEKSGNAGLALLKSFIQDDLIRKPNQNAVLSPCSIKDTLSVRVIACLDVRANDSGDLVVTKGDQYDVREVNSGDVRNLGKPVDLAARYFTEGADEITFLNITSFRDRPFADTPMLEVLRQTSRRVFVPLTIGGGVRDVAEPDGSRIWPAVDVAGEYFRSGADKVSIGSDAVYAAERYWQRAAAGEPPLDGSTAIEQIAERYGRQAVVVSVDPRRVYVSSPKDAPTHHVIETAFPGPEGQRYCWYQCTVKGGREPRDTDVRQLVAACQAMGAGEILLNCMDKDGTNSGYDIELIKDTKAAVSIPVIASSGAGRPEHFSEAIEKTNVDAVLAAGIFHRREVPIEAVKRHMDESMEELDNRIYTLLMQNPNGVDNDTLSEALRDVIQEDIVNGINRLLQANLLELMQVGNKIMYRGVSTNELERLAALTSDEKLVYKHIENSRNEGIWVRTLKQKTNLLQSVINRCLKGLEQKALIKSVKSVKHPTRKLYMLIDMTPSSDITGGPWYTDQEMDIDFIDQLANQCYQFIYMHSFPRHNQQSVYSAHHTGYPTSSQIKRYIVDNRITSVDLSTEHIEELLTMLVYDGKIEKVAPAFNVAIGAGTARQKPDWMYRALRLTAKDSAFTDIPCGRCPVFDRCGDTGPVTPAKCVYFQKWLTY</sequence>
<evidence type="ECO:0000256" key="13">
    <source>
        <dbReference type="ARBA" id="ARBA00049534"/>
    </source>
</evidence>
<dbReference type="GO" id="GO:0005737">
    <property type="term" value="C:cytoplasm"/>
    <property type="evidence" value="ECO:0007669"/>
    <property type="project" value="UniProtKB-ARBA"/>
</dbReference>
<dbReference type="GO" id="GO:0004132">
    <property type="term" value="F:dCMP deaminase activity"/>
    <property type="evidence" value="ECO:0007669"/>
    <property type="project" value="UniProtKB-EC"/>
</dbReference>
<evidence type="ECO:0000313" key="17">
    <source>
        <dbReference type="Proteomes" id="UP001145021"/>
    </source>
</evidence>
<evidence type="ECO:0000256" key="2">
    <source>
        <dbReference type="ARBA" id="ARBA00005091"/>
    </source>
</evidence>
<keyword evidence="8 14" id="KW-0368">Histidine biosynthesis</keyword>
<dbReference type="InterPro" id="IPR013785">
    <property type="entry name" value="Aldolase_TIM"/>
</dbReference>
<dbReference type="PROSITE" id="PS51273">
    <property type="entry name" value="GATASE_TYPE_1"/>
    <property type="match status" value="1"/>
</dbReference>
<comment type="caution">
    <text evidence="16">The sequence shown here is derived from an EMBL/GenBank/DDBJ whole genome shotgun (WGS) entry which is preliminary data.</text>
</comment>
<organism evidence="16 17">
    <name type="scientific">Coemansia asiatica</name>
    <dbReference type="NCBI Taxonomy" id="1052880"/>
    <lineage>
        <taxon>Eukaryota</taxon>
        <taxon>Fungi</taxon>
        <taxon>Fungi incertae sedis</taxon>
        <taxon>Zoopagomycota</taxon>
        <taxon>Kickxellomycotina</taxon>
        <taxon>Kickxellomycetes</taxon>
        <taxon>Kickxellales</taxon>
        <taxon>Kickxellaceae</taxon>
        <taxon>Coemansia</taxon>
    </lineage>
</organism>
<dbReference type="GO" id="GO:0004359">
    <property type="term" value="F:glutaminase activity"/>
    <property type="evidence" value="ECO:0007669"/>
    <property type="project" value="UniProtKB-EC"/>
</dbReference>
<evidence type="ECO:0000313" key="16">
    <source>
        <dbReference type="EMBL" id="KAJ1645879.1"/>
    </source>
</evidence>
<dbReference type="PROSITE" id="PS51274">
    <property type="entry name" value="GATASE_COBBQ"/>
    <property type="match status" value="1"/>
</dbReference>
<dbReference type="AlphaFoldDB" id="A0A9W7XLT8"/>
<dbReference type="SUPFAM" id="SSF46785">
    <property type="entry name" value="Winged helix' DNA-binding domain"/>
    <property type="match status" value="2"/>
</dbReference>
<dbReference type="InterPro" id="IPR004651">
    <property type="entry name" value="HisF"/>
</dbReference>
<dbReference type="GO" id="GO:0005654">
    <property type="term" value="C:nucleoplasm"/>
    <property type="evidence" value="ECO:0007669"/>
    <property type="project" value="UniProtKB-ARBA"/>
</dbReference>
<dbReference type="CDD" id="cd04731">
    <property type="entry name" value="HisF"/>
    <property type="match status" value="1"/>
</dbReference>
<dbReference type="Gene3D" id="3.20.20.70">
    <property type="entry name" value="Aldolase class I"/>
    <property type="match status" value="1"/>
</dbReference>
<evidence type="ECO:0000256" key="7">
    <source>
        <dbReference type="ARBA" id="ARBA00022962"/>
    </source>
</evidence>
<dbReference type="InterPro" id="IPR006062">
    <property type="entry name" value="His_biosynth"/>
</dbReference>
<evidence type="ECO:0000256" key="12">
    <source>
        <dbReference type="ARBA" id="ARBA00047838"/>
    </source>
</evidence>
<dbReference type="Pfam" id="PF05158">
    <property type="entry name" value="RNA_pol_Rpc34"/>
    <property type="match status" value="1"/>
</dbReference>
<gene>
    <name evidence="16" type="primary">HIS7</name>
    <name evidence="16" type="ORF">LPJ64_002586</name>
</gene>
<dbReference type="CDD" id="cd01748">
    <property type="entry name" value="GATase1_IGP_Synthase"/>
    <property type="match status" value="1"/>
</dbReference>
<dbReference type="InterPro" id="IPR010139">
    <property type="entry name" value="Imidazole-glycPsynth_HisH"/>
</dbReference>
<evidence type="ECO:0000256" key="8">
    <source>
        <dbReference type="ARBA" id="ARBA00023102"/>
    </source>
</evidence>
<dbReference type="EC" id="3.5.4.12" evidence="16"/>
<evidence type="ECO:0000256" key="11">
    <source>
        <dbReference type="ARBA" id="ARBA00023242"/>
    </source>
</evidence>
<dbReference type="HAMAP" id="MF_00278">
    <property type="entry name" value="HisH"/>
    <property type="match status" value="1"/>
</dbReference>
<proteinExistence type="inferred from homology"/>
<dbReference type="InterPro" id="IPR017926">
    <property type="entry name" value="GATASE"/>
</dbReference>
<dbReference type="FunFam" id="3.40.50.880:FF:000039">
    <property type="entry name" value="Imidazole glycerol phosphate synthase hisHF"/>
    <property type="match status" value="1"/>
</dbReference>
<dbReference type="GO" id="GO:0005666">
    <property type="term" value="C:RNA polymerase III complex"/>
    <property type="evidence" value="ECO:0007669"/>
    <property type="project" value="InterPro"/>
</dbReference>
<dbReference type="SUPFAM" id="SSF52317">
    <property type="entry name" value="Class I glutamine amidotransferase-like"/>
    <property type="match status" value="1"/>
</dbReference>
<dbReference type="PANTHER" id="PTHR21235:SF2">
    <property type="entry name" value="IMIDAZOLE GLYCEROL PHOSPHATE SYNTHASE HISHF"/>
    <property type="match status" value="1"/>
</dbReference>
<protein>
    <submittedName>
        <fullName evidence="16">Histidine biosynthesis bifunctional protein hisB</fullName>
        <ecNumber evidence="16">3.5.4.12</ecNumber>
    </submittedName>
</protein>